<evidence type="ECO:0000313" key="1">
    <source>
        <dbReference type="EMBL" id="ACU72445.1"/>
    </source>
</evidence>
<evidence type="ECO:0008006" key="3">
    <source>
        <dbReference type="Google" id="ProtNLM"/>
    </source>
</evidence>
<keyword evidence="2" id="KW-1185">Reference proteome</keyword>
<reference evidence="1 2" key="1">
    <citation type="journal article" date="2009" name="Stand. Genomic Sci.">
        <title>Complete genome sequence of Catenulispora acidiphila type strain (ID 139908).</title>
        <authorList>
            <person name="Copeland A."/>
            <person name="Lapidus A."/>
            <person name="Glavina Del Rio T."/>
            <person name="Nolan M."/>
            <person name="Lucas S."/>
            <person name="Chen F."/>
            <person name="Tice H."/>
            <person name="Cheng J.F."/>
            <person name="Bruce D."/>
            <person name="Goodwin L."/>
            <person name="Pitluck S."/>
            <person name="Mikhailova N."/>
            <person name="Pati A."/>
            <person name="Ivanova N."/>
            <person name="Mavromatis K."/>
            <person name="Chen A."/>
            <person name="Palaniappan K."/>
            <person name="Chain P."/>
            <person name="Land M."/>
            <person name="Hauser L."/>
            <person name="Chang Y.J."/>
            <person name="Jeffries C.D."/>
            <person name="Chertkov O."/>
            <person name="Brettin T."/>
            <person name="Detter J.C."/>
            <person name="Han C."/>
            <person name="Ali Z."/>
            <person name="Tindall B.J."/>
            <person name="Goker M."/>
            <person name="Bristow J."/>
            <person name="Eisen J.A."/>
            <person name="Markowitz V."/>
            <person name="Hugenholtz P."/>
            <person name="Kyrpides N.C."/>
            <person name="Klenk H.P."/>
        </authorList>
    </citation>
    <scope>NUCLEOTIDE SEQUENCE [LARGE SCALE GENOMIC DNA]</scope>
    <source>
        <strain evidence="2">DSM 44928 / JCM 14897 / NBRC 102108 / NRRL B-24433 / ID139908</strain>
    </source>
</reference>
<dbReference type="InParanoid" id="C7QAE6"/>
<dbReference type="eggNOG" id="ENOG5032VVB">
    <property type="taxonomic scope" value="Bacteria"/>
</dbReference>
<gene>
    <name evidence="1" type="ordered locus">Caci_3540</name>
</gene>
<dbReference type="AlphaFoldDB" id="C7QAE6"/>
<dbReference type="HOGENOM" id="CLU_986651_0_0_11"/>
<organism evidence="1 2">
    <name type="scientific">Catenulispora acidiphila (strain DSM 44928 / JCM 14897 / NBRC 102108 / NRRL B-24433 / ID139908)</name>
    <dbReference type="NCBI Taxonomy" id="479433"/>
    <lineage>
        <taxon>Bacteria</taxon>
        <taxon>Bacillati</taxon>
        <taxon>Actinomycetota</taxon>
        <taxon>Actinomycetes</taxon>
        <taxon>Catenulisporales</taxon>
        <taxon>Catenulisporaceae</taxon>
        <taxon>Catenulispora</taxon>
    </lineage>
</organism>
<dbReference type="Proteomes" id="UP000000851">
    <property type="component" value="Chromosome"/>
</dbReference>
<evidence type="ECO:0000313" key="2">
    <source>
        <dbReference type="Proteomes" id="UP000000851"/>
    </source>
</evidence>
<dbReference type="EMBL" id="CP001700">
    <property type="protein sequence ID" value="ACU72445.1"/>
    <property type="molecule type" value="Genomic_DNA"/>
</dbReference>
<sequence>MPLRFADTSRCAGVRCRRPPVPSDTPAPAHVRDGDRLCRHCTDLLVTQAGRLPALFVECGRRLGARGERRAERVSGGSTPTGLPFNIAAAEARSAIVGVLSSWSALIADGRRIAAPRRDVGSMASFFVGHADWLRSHEAAGEGSRELDQLTRQARRVVDPEDLRRVEVGSCVELGCAGFLVALVRKDQPRGARTEVRCSHEAGHRWAGHEWLQLGNRMARARERTGTAAPRRVAAWLTVTDIAALWGIAPGSVYRHASEQNWTRRRLGGRTYYGASDVQATLNR</sequence>
<dbReference type="KEGG" id="cai:Caci_3540"/>
<protein>
    <recommendedName>
        <fullName evidence="3">Helix-turn-helix domain-containing protein</fullName>
    </recommendedName>
</protein>
<proteinExistence type="predicted"/>
<name>C7QAE6_CATAD</name>
<accession>C7QAE6</accession>